<name>A0A1T5D757_9SPHI</name>
<dbReference type="Gene3D" id="3.20.20.140">
    <property type="entry name" value="Metal-dependent hydrolases"/>
    <property type="match status" value="1"/>
</dbReference>
<dbReference type="Gene3D" id="2.30.40.10">
    <property type="entry name" value="Urease, subunit C, domain 1"/>
    <property type="match status" value="1"/>
</dbReference>
<evidence type="ECO:0000313" key="11">
    <source>
        <dbReference type="Proteomes" id="UP000190150"/>
    </source>
</evidence>
<dbReference type="GO" id="GO:0008448">
    <property type="term" value="F:N-acetylglucosamine-6-phosphate deacetylase activity"/>
    <property type="evidence" value="ECO:0007669"/>
    <property type="project" value="InterPro"/>
</dbReference>
<dbReference type="InterPro" id="IPR003764">
    <property type="entry name" value="GlcNAc_6-P_deAcase"/>
</dbReference>
<dbReference type="SUPFAM" id="SSF51556">
    <property type="entry name" value="Metallo-dependent hydrolases"/>
    <property type="match status" value="1"/>
</dbReference>
<dbReference type="InterPro" id="IPR011059">
    <property type="entry name" value="Metal-dep_hydrolase_composite"/>
</dbReference>
<dbReference type="NCBIfam" id="TIGR00221">
    <property type="entry name" value="nagA"/>
    <property type="match status" value="1"/>
</dbReference>
<keyword evidence="2 8" id="KW-0479">Metal-binding</keyword>
<dbReference type="STRING" id="1513896.SAMN05660841_01801"/>
<evidence type="ECO:0000256" key="6">
    <source>
        <dbReference type="PIRSR" id="PIRSR038994-1"/>
    </source>
</evidence>
<feature type="binding site" evidence="7">
    <location>
        <position position="163"/>
    </location>
    <ligand>
        <name>substrate</name>
    </ligand>
</feature>
<proteinExistence type="inferred from homology"/>
<feature type="binding site" evidence="8">
    <location>
        <position position="217"/>
    </location>
    <ligand>
        <name>Zn(2+)</name>
        <dbReference type="ChEBI" id="CHEBI:29105"/>
    </ligand>
</feature>
<feature type="active site" description="Proton donor/acceptor" evidence="6">
    <location>
        <position position="295"/>
    </location>
</feature>
<feature type="binding site" evidence="8">
    <location>
        <position position="152"/>
    </location>
    <ligand>
        <name>Zn(2+)</name>
        <dbReference type="ChEBI" id="CHEBI:29105"/>
    </ligand>
</feature>
<evidence type="ECO:0000256" key="7">
    <source>
        <dbReference type="PIRSR" id="PIRSR038994-2"/>
    </source>
</evidence>
<dbReference type="AlphaFoldDB" id="A0A1T5D757"/>
<evidence type="ECO:0000313" key="10">
    <source>
        <dbReference type="EMBL" id="SKB67534.1"/>
    </source>
</evidence>
<feature type="binding site" evidence="7">
    <location>
        <position position="249"/>
    </location>
    <ligand>
        <name>substrate</name>
    </ligand>
</feature>
<dbReference type="Proteomes" id="UP000190150">
    <property type="component" value="Unassembled WGS sequence"/>
</dbReference>
<evidence type="ECO:0000256" key="3">
    <source>
        <dbReference type="ARBA" id="ARBA00022801"/>
    </source>
</evidence>
<evidence type="ECO:0000256" key="4">
    <source>
        <dbReference type="ARBA" id="ARBA00023277"/>
    </source>
</evidence>
<feature type="binding site" evidence="8">
    <location>
        <position position="238"/>
    </location>
    <ligand>
        <name>Zn(2+)</name>
        <dbReference type="ChEBI" id="CHEBI:29105"/>
    </ligand>
</feature>
<feature type="binding site" evidence="7">
    <location>
        <begin position="241"/>
        <end position="242"/>
    </location>
    <ligand>
        <name>substrate</name>
    </ligand>
</feature>
<feature type="binding site" evidence="7">
    <location>
        <position position="273"/>
    </location>
    <ligand>
        <name>substrate</name>
    </ligand>
</feature>
<keyword evidence="11" id="KW-1185">Reference proteome</keyword>
<dbReference type="PANTHER" id="PTHR11113">
    <property type="entry name" value="N-ACETYLGLUCOSAMINE-6-PHOSPHATE DEACETYLASE"/>
    <property type="match status" value="1"/>
</dbReference>
<dbReference type="EMBL" id="FUZF01000006">
    <property type="protein sequence ID" value="SKB67534.1"/>
    <property type="molecule type" value="Genomic_DNA"/>
</dbReference>
<evidence type="ECO:0000256" key="2">
    <source>
        <dbReference type="ARBA" id="ARBA00022723"/>
    </source>
</evidence>
<dbReference type="InterPro" id="IPR006680">
    <property type="entry name" value="Amidohydro-rel"/>
</dbReference>
<evidence type="ECO:0000256" key="8">
    <source>
        <dbReference type="PIRSR" id="PIRSR038994-3"/>
    </source>
</evidence>
<comment type="cofactor">
    <cofactor evidence="8">
        <name>a divalent metal cation</name>
        <dbReference type="ChEBI" id="CHEBI:60240"/>
    </cofactor>
    <text evidence="8">Binds 1 divalent metal cation per subunit.</text>
</comment>
<dbReference type="GO" id="GO:0006046">
    <property type="term" value="P:N-acetylglucosamine catabolic process"/>
    <property type="evidence" value="ECO:0007669"/>
    <property type="project" value="TreeGrafter"/>
</dbReference>
<reference evidence="11" key="1">
    <citation type="submission" date="2017-02" db="EMBL/GenBank/DDBJ databases">
        <authorList>
            <person name="Varghese N."/>
            <person name="Submissions S."/>
        </authorList>
    </citation>
    <scope>NUCLEOTIDE SEQUENCE [LARGE SCALE GENOMIC DNA]</scope>
    <source>
        <strain evidence="11">DSM 24091</strain>
    </source>
</reference>
<keyword evidence="4 5" id="KW-0119">Carbohydrate metabolism</keyword>
<feature type="binding site" evidence="7">
    <location>
        <begin position="321"/>
        <end position="323"/>
    </location>
    <ligand>
        <name>substrate</name>
    </ligand>
</feature>
<dbReference type="PIRSF" id="PIRSF038994">
    <property type="entry name" value="NagA"/>
    <property type="match status" value="1"/>
</dbReference>
<protein>
    <submittedName>
        <fullName evidence="10">N-acetylglucosamine-6-phosphate deacetylase</fullName>
    </submittedName>
</protein>
<dbReference type="InterPro" id="IPR032466">
    <property type="entry name" value="Metal_Hydrolase"/>
</dbReference>
<accession>A0A1T5D757</accession>
<feature type="domain" description="Amidohydrolase-related" evidence="9">
    <location>
        <begin position="78"/>
        <end position="393"/>
    </location>
</feature>
<sequence length="393" mass="42507">MSPVAARATTNVFSINLLFFISCDMNSKIALYNGTIYSEYDIISDGALLISEGKLLGTVPVDQIPAGFEPVDAEGGNICPGLIDLQIYGAGGSLYSADLSVESLLHIQNTLLGQGCTSFYLTLATNEIAVFKEAIRVYKTVNPRNTLGLHLEGPFLNPKKRGAHPAELILKADVAILDDLLADAADTVGMITVAPELLEDECLTYLRSKEILISAGHSDATFEEATASFDKGIATVTHLWNAMSPLHHREVGLPGAVFNHHTTCASVIVDGVHVDFEAVKLAKQVMGERLFLITDAVTDCSKDIYHHELHGDHYILPDGTLSGSALTMLAAIRNCVEKVGIPLEEAIRMATIYPARLIDRNDIGHLKAGASANVLVFDRDFNVKKVYFEGEKV</sequence>
<dbReference type="SUPFAM" id="SSF51338">
    <property type="entry name" value="Composite domain of metallo-dependent hydrolases"/>
    <property type="match status" value="1"/>
</dbReference>
<dbReference type="PANTHER" id="PTHR11113:SF14">
    <property type="entry name" value="N-ACETYLGLUCOSAMINE-6-PHOSPHATE DEACETYLASE"/>
    <property type="match status" value="1"/>
</dbReference>
<keyword evidence="3 5" id="KW-0378">Hydrolase</keyword>
<evidence type="ECO:0000256" key="1">
    <source>
        <dbReference type="ARBA" id="ARBA00010716"/>
    </source>
</evidence>
<dbReference type="GO" id="GO:0046872">
    <property type="term" value="F:metal ion binding"/>
    <property type="evidence" value="ECO:0007669"/>
    <property type="project" value="UniProtKB-KW"/>
</dbReference>
<comment type="similarity">
    <text evidence="1 5">Belongs to the metallo-dependent hydrolases superfamily. NagA family.</text>
</comment>
<evidence type="ECO:0000259" key="9">
    <source>
        <dbReference type="Pfam" id="PF01979"/>
    </source>
</evidence>
<gene>
    <name evidence="10" type="ORF">SAMN05660841_01801</name>
</gene>
<organism evidence="10 11">
    <name type="scientific">Sphingobacterium nematocida</name>
    <dbReference type="NCBI Taxonomy" id="1513896"/>
    <lineage>
        <taxon>Bacteria</taxon>
        <taxon>Pseudomonadati</taxon>
        <taxon>Bacteroidota</taxon>
        <taxon>Sphingobacteriia</taxon>
        <taxon>Sphingobacteriales</taxon>
        <taxon>Sphingobacteriaceae</taxon>
        <taxon>Sphingobacterium</taxon>
    </lineage>
</organism>
<dbReference type="PROSITE" id="PS51257">
    <property type="entry name" value="PROKAR_LIPOPROTEIN"/>
    <property type="match status" value="1"/>
</dbReference>
<evidence type="ECO:0000256" key="5">
    <source>
        <dbReference type="PIRNR" id="PIRNR038994"/>
    </source>
</evidence>
<dbReference type="Pfam" id="PF01979">
    <property type="entry name" value="Amidohydro_1"/>
    <property type="match status" value="1"/>
</dbReference>